<accession>A0AAW3WTW6</accession>
<feature type="transmembrane region" description="Helical" evidence="1">
    <location>
        <begin position="131"/>
        <end position="151"/>
    </location>
</feature>
<feature type="transmembrane region" description="Helical" evidence="1">
    <location>
        <begin position="6"/>
        <end position="27"/>
    </location>
</feature>
<sequence>MKLWKYSQWDILMFILSLAQLVLTFWLASRWSFFSWSAWGFNVLLLVVMTTYNIIIISHFFTHTPWFVSSKLNAAVSMFNSINIGQSVQAYHLTHVRNHHRYNNDRGKNGHPPQDTSSTFVDGVNGEHVGLIHYAFWGAFYTFFSSLVAMVKSVCFWRSHAGVVEMDLFYSRSPSARSREIAQLRWDRVVQCLALFLLLCVAWDWVLLCYFPALYLSFALVNIQNYYEHFGANPDDPFANSVSHYGRFYNFIAFNDGYHQEHHLVPTAHWLYLPLTRQKYAKQLSEHQRVISPVPAILGFLHRQRTMLHKKVNTGHLRQGD</sequence>
<dbReference type="GO" id="GO:0016020">
    <property type="term" value="C:membrane"/>
    <property type="evidence" value="ECO:0007669"/>
    <property type="project" value="GOC"/>
</dbReference>
<gene>
    <name evidence="3" type="ORF">H8J20_19585</name>
</gene>
<evidence type="ECO:0000313" key="4">
    <source>
        <dbReference type="Proteomes" id="UP000659084"/>
    </source>
</evidence>
<feature type="domain" description="Fatty acid desaturase" evidence="2">
    <location>
        <begin position="37"/>
        <end position="291"/>
    </location>
</feature>
<organism evidence="3 4">
    <name type="scientific">Serratia fonticola</name>
    <dbReference type="NCBI Taxonomy" id="47917"/>
    <lineage>
        <taxon>Bacteria</taxon>
        <taxon>Pseudomonadati</taxon>
        <taxon>Pseudomonadota</taxon>
        <taxon>Gammaproteobacteria</taxon>
        <taxon>Enterobacterales</taxon>
        <taxon>Yersiniaceae</taxon>
        <taxon>Serratia</taxon>
    </lineage>
</organism>
<dbReference type="AlphaFoldDB" id="A0AAW3WTW6"/>
<comment type="caution">
    <text evidence="3">The sequence shown here is derived from an EMBL/GenBank/DDBJ whole genome shotgun (WGS) entry which is preliminary data.</text>
</comment>
<name>A0AAW3WTW6_SERFO</name>
<evidence type="ECO:0000259" key="2">
    <source>
        <dbReference type="Pfam" id="PF00487"/>
    </source>
</evidence>
<reference evidence="3" key="1">
    <citation type="submission" date="2020-08" db="EMBL/GenBank/DDBJ databases">
        <title>Food and environmental bacterial isolates.</title>
        <authorList>
            <person name="Richter L."/>
            <person name="Du Plessis E.M."/>
            <person name="Duvenage S."/>
            <person name="Allam M."/>
            <person name="Korsten L."/>
        </authorList>
    </citation>
    <scope>NUCLEOTIDE SEQUENCE</scope>
    <source>
        <strain evidence="3">UPMP2127</strain>
    </source>
</reference>
<keyword evidence="1" id="KW-0472">Membrane</keyword>
<protein>
    <submittedName>
        <fullName evidence="3">Fatty acid desaturase</fullName>
    </submittedName>
</protein>
<keyword evidence="1" id="KW-0812">Transmembrane</keyword>
<keyword evidence="1" id="KW-1133">Transmembrane helix</keyword>
<dbReference type="GO" id="GO:0046513">
    <property type="term" value="P:ceramide biosynthetic process"/>
    <property type="evidence" value="ECO:0007669"/>
    <property type="project" value="TreeGrafter"/>
</dbReference>
<evidence type="ECO:0000313" key="3">
    <source>
        <dbReference type="EMBL" id="MBC3214348.1"/>
    </source>
</evidence>
<dbReference type="PANTHER" id="PTHR12879:SF8">
    <property type="entry name" value="SPHINGOLIPID DELTA(4)-DESATURASE DES1"/>
    <property type="match status" value="1"/>
</dbReference>
<dbReference type="RefSeq" id="WP_179253273.1">
    <property type="nucleotide sequence ID" value="NZ_JACBIV010000018.1"/>
</dbReference>
<dbReference type="PANTHER" id="PTHR12879">
    <property type="entry name" value="SPHINGOLIPID DELTA 4 DESATURASE/C-4 HYDROXYLASE PROTEIN DES2"/>
    <property type="match status" value="1"/>
</dbReference>
<dbReference type="GO" id="GO:0042284">
    <property type="term" value="F:sphingolipid delta-4 desaturase activity"/>
    <property type="evidence" value="ECO:0007669"/>
    <property type="project" value="TreeGrafter"/>
</dbReference>
<dbReference type="EMBL" id="JACNYO010000023">
    <property type="protein sequence ID" value="MBC3214348.1"/>
    <property type="molecule type" value="Genomic_DNA"/>
</dbReference>
<evidence type="ECO:0000256" key="1">
    <source>
        <dbReference type="SAM" id="Phobius"/>
    </source>
</evidence>
<feature type="transmembrane region" description="Helical" evidence="1">
    <location>
        <begin position="39"/>
        <end position="61"/>
    </location>
</feature>
<proteinExistence type="predicted"/>
<dbReference type="Pfam" id="PF00487">
    <property type="entry name" value="FA_desaturase"/>
    <property type="match status" value="1"/>
</dbReference>
<feature type="transmembrane region" description="Helical" evidence="1">
    <location>
        <begin position="193"/>
        <end position="215"/>
    </location>
</feature>
<dbReference type="InterPro" id="IPR005804">
    <property type="entry name" value="FA_desaturase_dom"/>
</dbReference>
<dbReference type="Proteomes" id="UP000659084">
    <property type="component" value="Unassembled WGS sequence"/>
</dbReference>